<comment type="caution">
    <text evidence="1">The sequence shown here is derived from an EMBL/GenBank/DDBJ whole genome shotgun (WGS) entry which is preliminary data.</text>
</comment>
<sequence>MGEKLKTRMFHWLKEKNSNELKVVIVQDADGTLKTTLFKEGE</sequence>
<dbReference type="AlphaFoldDB" id="A0A5J4QXF1"/>
<organism evidence="1">
    <name type="scientific">termite gut metagenome</name>
    <dbReference type="NCBI Taxonomy" id="433724"/>
    <lineage>
        <taxon>unclassified sequences</taxon>
        <taxon>metagenomes</taxon>
        <taxon>organismal metagenomes</taxon>
    </lineage>
</organism>
<evidence type="ECO:0000313" key="1">
    <source>
        <dbReference type="EMBL" id="KAA6325381.1"/>
    </source>
</evidence>
<dbReference type="EMBL" id="SNRY01002373">
    <property type="protein sequence ID" value="KAA6325381.1"/>
    <property type="molecule type" value="Genomic_DNA"/>
</dbReference>
<name>A0A5J4QXF1_9ZZZZ</name>
<gene>
    <name evidence="1" type="ORF">EZS27_025398</name>
</gene>
<reference evidence="1" key="1">
    <citation type="submission" date="2019-03" db="EMBL/GenBank/DDBJ databases">
        <title>Single cell metagenomics reveals metabolic interactions within the superorganism composed of flagellate Streblomastix strix and complex community of Bacteroidetes bacteria on its surface.</title>
        <authorList>
            <person name="Treitli S.C."/>
            <person name="Kolisko M."/>
            <person name="Husnik F."/>
            <person name="Keeling P."/>
            <person name="Hampl V."/>
        </authorList>
    </citation>
    <scope>NUCLEOTIDE SEQUENCE</scope>
    <source>
        <strain evidence="1">STM</strain>
    </source>
</reference>
<proteinExistence type="predicted"/>
<accession>A0A5J4QXF1</accession>
<protein>
    <submittedName>
        <fullName evidence="1">Uncharacterized protein</fullName>
    </submittedName>
</protein>